<dbReference type="PANTHER" id="PTHR10177">
    <property type="entry name" value="CYCLINS"/>
    <property type="match status" value="1"/>
</dbReference>
<accession>A0A392MUZ3</accession>
<organism evidence="4 5">
    <name type="scientific">Trifolium medium</name>
    <dbReference type="NCBI Taxonomy" id="97028"/>
    <lineage>
        <taxon>Eukaryota</taxon>
        <taxon>Viridiplantae</taxon>
        <taxon>Streptophyta</taxon>
        <taxon>Embryophyta</taxon>
        <taxon>Tracheophyta</taxon>
        <taxon>Spermatophyta</taxon>
        <taxon>Magnoliopsida</taxon>
        <taxon>eudicotyledons</taxon>
        <taxon>Gunneridae</taxon>
        <taxon>Pentapetalae</taxon>
        <taxon>rosids</taxon>
        <taxon>fabids</taxon>
        <taxon>Fabales</taxon>
        <taxon>Fabaceae</taxon>
        <taxon>Papilionoideae</taxon>
        <taxon>50 kb inversion clade</taxon>
        <taxon>NPAAA clade</taxon>
        <taxon>Hologalegina</taxon>
        <taxon>IRL clade</taxon>
        <taxon>Trifolieae</taxon>
        <taxon>Trifolium</taxon>
    </lineage>
</organism>
<comment type="caution">
    <text evidence="4">The sequence shown here is derived from an EMBL/GenBank/DDBJ whole genome shotgun (WGS) entry which is preliminary data.</text>
</comment>
<evidence type="ECO:0000313" key="5">
    <source>
        <dbReference type="Proteomes" id="UP000265520"/>
    </source>
</evidence>
<name>A0A392MUZ3_9FABA</name>
<evidence type="ECO:0000313" key="4">
    <source>
        <dbReference type="EMBL" id="MCH91360.1"/>
    </source>
</evidence>
<dbReference type="InterPro" id="IPR004367">
    <property type="entry name" value="Cyclin_C-dom"/>
</dbReference>
<protein>
    <submittedName>
        <fullName evidence="4">Cyclin-SDS-like</fullName>
    </submittedName>
</protein>
<evidence type="ECO:0000256" key="1">
    <source>
        <dbReference type="ARBA" id="ARBA00022618"/>
    </source>
</evidence>
<dbReference type="Pfam" id="PF02984">
    <property type="entry name" value="Cyclin_C"/>
    <property type="match status" value="1"/>
</dbReference>
<evidence type="ECO:0000259" key="3">
    <source>
        <dbReference type="Pfam" id="PF02984"/>
    </source>
</evidence>
<sequence length="108" mass="11946">VGQKNFYIEKTAYSRCEVVAMEWMVQEVLEFECFHPTIYNFLCFYLKAANADAVVEKKVTCLALLALAGPGQLCYWPSTIAAAVVILACLELNQKASHKVIGVITVAL</sequence>
<dbReference type="Gene3D" id="1.10.472.10">
    <property type="entry name" value="Cyclin-like"/>
    <property type="match status" value="1"/>
</dbReference>
<dbReference type="SUPFAM" id="SSF47954">
    <property type="entry name" value="Cyclin-like"/>
    <property type="match status" value="1"/>
</dbReference>
<dbReference type="EMBL" id="LXQA010020257">
    <property type="protein sequence ID" value="MCH91360.1"/>
    <property type="molecule type" value="Genomic_DNA"/>
</dbReference>
<evidence type="ECO:0000256" key="2">
    <source>
        <dbReference type="ARBA" id="ARBA00023306"/>
    </source>
</evidence>
<reference evidence="4 5" key="1">
    <citation type="journal article" date="2018" name="Front. Plant Sci.">
        <title>Red Clover (Trifolium pratense) and Zigzag Clover (T. medium) - A Picture of Genomic Similarities and Differences.</title>
        <authorList>
            <person name="Dluhosova J."/>
            <person name="Istvanek J."/>
            <person name="Nedelnik J."/>
            <person name="Repkova J."/>
        </authorList>
    </citation>
    <scope>NUCLEOTIDE SEQUENCE [LARGE SCALE GENOMIC DNA]</scope>
    <source>
        <strain evidence="5">cv. 10/8</strain>
        <tissue evidence="4">Leaf</tissue>
    </source>
</reference>
<keyword evidence="1" id="KW-0132">Cell division</keyword>
<keyword evidence="2" id="KW-0131">Cell cycle</keyword>
<feature type="domain" description="Cyclin C-terminal" evidence="3">
    <location>
        <begin position="36"/>
        <end position="96"/>
    </location>
</feature>
<dbReference type="InterPro" id="IPR039361">
    <property type="entry name" value="Cyclin"/>
</dbReference>
<dbReference type="Proteomes" id="UP000265520">
    <property type="component" value="Unassembled WGS sequence"/>
</dbReference>
<dbReference type="GO" id="GO:0051301">
    <property type="term" value="P:cell division"/>
    <property type="evidence" value="ECO:0007669"/>
    <property type="project" value="UniProtKB-KW"/>
</dbReference>
<proteinExistence type="predicted"/>
<dbReference type="AlphaFoldDB" id="A0A392MUZ3"/>
<dbReference type="InterPro" id="IPR036915">
    <property type="entry name" value="Cyclin-like_sf"/>
</dbReference>
<keyword evidence="5" id="KW-1185">Reference proteome</keyword>
<feature type="non-terminal residue" evidence="4">
    <location>
        <position position="1"/>
    </location>
</feature>